<dbReference type="AlphaFoldDB" id="A0AA89BXB0"/>
<feature type="region of interest" description="Disordered" evidence="1">
    <location>
        <begin position="573"/>
        <end position="609"/>
    </location>
</feature>
<comment type="caution">
    <text evidence="3">The sequence shown here is derived from an EMBL/GenBank/DDBJ whole genome shotgun (WGS) entry which is preliminary data.</text>
</comment>
<evidence type="ECO:0000256" key="1">
    <source>
        <dbReference type="SAM" id="MobiDB-lite"/>
    </source>
</evidence>
<dbReference type="PANTHER" id="PTHR23011:SF28">
    <property type="entry name" value="CYCLIC NUCLEOTIDE-BINDING DOMAIN CONTAINING PROTEIN"/>
    <property type="match status" value="1"/>
</dbReference>
<feature type="compositionally biased region" description="Basic and acidic residues" evidence="1">
    <location>
        <begin position="97"/>
        <end position="115"/>
    </location>
</feature>
<dbReference type="Pfam" id="PF00027">
    <property type="entry name" value="cNMP_binding"/>
    <property type="match status" value="1"/>
</dbReference>
<proteinExistence type="predicted"/>
<reference evidence="3" key="1">
    <citation type="submission" date="2019-08" db="EMBL/GenBank/DDBJ databases">
        <title>The improved chromosome-level genome for the pearl oyster Pinctada fucata martensii using PacBio sequencing and Hi-C.</title>
        <authorList>
            <person name="Zheng Z."/>
        </authorList>
    </citation>
    <scope>NUCLEOTIDE SEQUENCE</scope>
    <source>
        <strain evidence="3">ZZ-2019</strain>
        <tissue evidence="3">Adductor muscle</tissue>
    </source>
</reference>
<gene>
    <name evidence="3" type="ORF">FSP39_012359</name>
</gene>
<dbReference type="InterPro" id="IPR018490">
    <property type="entry name" value="cNMP-bd_dom_sf"/>
</dbReference>
<dbReference type="PANTHER" id="PTHR23011">
    <property type="entry name" value="CYCLIC NUCLEOTIDE-BINDING DOMAIN CONTAINING PROTEIN"/>
    <property type="match status" value="1"/>
</dbReference>
<dbReference type="InterPro" id="IPR014710">
    <property type="entry name" value="RmlC-like_jellyroll"/>
</dbReference>
<dbReference type="InterPro" id="IPR018488">
    <property type="entry name" value="cNMP-bd_CS"/>
</dbReference>
<dbReference type="SMART" id="SM00100">
    <property type="entry name" value="cNMP"/>
    <property type="match status" value="1"/>
</dbReference>
<feature type="domain" description="Cyclic nucleotide-binding" evidence="2">
    <location>
        <begin position="298"/>
        <end position="407"/>
    </location>
</feature>
<dbReference type="EMBL" id="VSWD01000006">
    <property type="protein sequence ID" value="KAK3099949.1"/>
    <property type="molecule type" value="Genomic_DNA"/>
</dbReference>
<dbReference type="SUPFAM" id="SSF51206">
    <property type="entry name" value="cAMP-binding domain-like"/>
    <property type="match status" value="2"/>
</dbReference>
<dbReference type="PROSITE" id="PS50042">
    <property type="entry name" value="CNMP_BINDING_3"/>
    <property type="match status" value="1"/>
</dbReference>
<accession>A0AA89BXB0</accession>
<keyword evidence="4" id="KW-1185">Reference proteome</keyword>
<dbReference type="PROSITE" id="PS00889">
    <property type="entry name" value="CNMP_BINDING_2"/>
    <property type="match status" value="1"/>
</dbReference>
<feature type="region of interest" description="Disordered" evidence="1">
    <location>
        <begin position="91"/>
        <end position="183"/>
    </location>
</feature>
<dbReference type="Proteomes" id="UP001186944">
    <property type="component" value="Unassembled WGS sequence"/>
</dbReference>
<name>A0AA89BXB0_PINIB</name>
<dbReference type="CDD" id="cd00038">
    <property type="entry name" value="CAP_ED"/>
    <property type="match status" value="1"/>
</dbReference>
<feature type="compositionally biased region" description="Pro residues" evidence="1">
    <location>
        <begin position="593"/>
        <end position="609"/>
    </location>
</feature>
<dbReference type="InterPro" id="IPR000595">
    <property type="entry name" value="cNMP-bd_dom"/>
</dbReference>
<feature type="compositionally biased region" description="Polar residues" evidence="1">
    <location>
        <begin position="116"/>
        <end position="126"/>
    </location>
</feature>
<dbReference type="Gene3D" id="2.60.120.10">
    <property type="entry name" value="Jelly Rolls"/>
    <property type="match status" value="2"/>
</dbReference>
<feature type="compositionally biased region" description="Polar residues" evidence="1">
    <location>
        <begin position="151"/>
        <end position="183"/>
    </location>
</feature>
<feature type="compositionally biased region" description="Basic and acidic residues" evidence="1">
    <location>
        <begin position="582"/>
        <end position="591"/>
    </location>
</feature>
<sequence>MSEPPETDLDFYSRPENYTGGNLQAIQKFNFAKQKQEREVQQVEVVKKKKSGFDLFARYKHLLKGYVDEEEEENEEEEEDDDVSQKITNIATAVEAMLHKSEEEDKVEEKTRKISTDSGVESPTTTRKTDTGSPLSLDSPLPPDKFDVESRSSFNESKLGSSPTPRKQSSAMSTKDGRSSVSLRMTQKIQISKELRRQELREKFRKAVKMIKNVLLLSHAADGADSGGGMKTFMDIATETEQSTTLKNSGLSFDPSYFKAKKEINISNEVKQILSLPSEQRSPEQVQTAMFGLQIMRSFAEYPLHMQEKLAKVAWFEVVPPKRIIIRQGHIAENFYFVLSGQAVVTLMLRDPKTGATFVKTATIMRRGMSFGELALLHHSRRTATVTSQDTVQLLSIGREDFFDIFMAGAGPDQLPEHVKFISECKFMKNWPIELLLEHPEHCLLHFFKRNVVIVKDSTASEWIYVVKSGSCEVLKQLKGVKARIGWGGSSQDDAVMKLPKDTSLPGPKVDTGIRKRRKVKSAGDVSTKQFAENQENVAPDSAKVKKSEERDKKFSKAEYSKFPITQKAHLVPLRNHSKSKKPYEVPDRCKPPKPPEPPKDPPGTKPPPVFVAVESLKPKDAFGLDTIQFEDSIENPQTVVTLVSRGAECIMLNKAYFAKHANEHVKKLVREQIRPYPGEATFQDNLQIKANWELYKSSLIEDLTSQYFS</sequence>
<feature type="region of interest" description="Disordered" evidence="1">
    <location>
        <begin position="497"/>
        <end position="526"/>
    </location>
</feature>
<organism evidence="3 4">
    <name type="scientific">Pinctada imbricata</name>
    <name type="common">Atlantic pearl-oyster</name>
    <name type="synonym">Pinctada martensii</name>
    <dbReference type="NCBI Taxonomy" id="66713"/>
    <lineage>
        <taxon>Eukaryota</taxon>
        <taxon>Metazoa</taxon>
        <taxon>Spiralia</taxon>
        <taxon>Lophotrochozoa</taxon>
        <taxon>Mollusca</taxon>
        <taxon>Bivalvia</taxon>
        <taxon>Autobranchia</taxon>
        <taxon>Pteriomorphia</taxon>
        <taxon>Pterioida</taxon>
        <taxon>Pterioidea</taxon>
        <taxon>Pteriidae</taxon>
        <taxon>Pinctada</taxon>
    </lineage>
</organism>
<evidence type="ECO:0000259" key="2">
    <source>
        <dbReference type="PROSITE" id="PS50042"/>
    </source>
</evidence>
<evidence type="ECO:0000313" key="3">
    <source>
        <dbReference type="EMBL" id="KAK3099949.1"/>
    </source>
</evidence>
<evidence type="ECO:0000313" key="4">
    <source>
        <dbReference type="Proteomes" id="UP001186944"/>
    </source>
</evidence>
<protein>
    <recommendedName>
        <fullName evidence="2">Cyclic nucleotide-binding domain-containing protein</fullName>
    </recommendedName>
</protein>